<evidence type="ECO:0000256" key="1">
    <source>
        <dbReference type="ARBA" id="ARBA00004236"/>
    </source>
</evidence>
<dbReference type="AlphaFoldDB" id="A0A7S8RHC8"/>
<proteinExistence type="inferred from homology"/>
<dbReference type="PANTHER" id="PTHR43646:SF2">
    <property type="entry name" value="GLYCOSYLTRANSFERASE 2-LIKE DOMAIN-CONTAINING PROTEIN"/>
    <property type="match status" value="1"/>
</dbReference>
<comment type="pathway">
    <text evidence="7">Carotenoid biosynthesis; staphyloxanthin biosynthesis; staphyloxanthin from farnesyl diphosphate: step 4/5.</text>
</comment>
<dbReference type="GO" id="GO:0016757">
    <property type="term" value="F:glycosyltransferase activity"/>
    <property type="evidence" value="ECO:0007669"/>
    <property type="project" value="UniProtKB-KW"/>
</dbReference>
<sequence length="270" mass="28637">MAHDRPPRGGRLRARDLRPRGFRVGGRTGGFGVIGSSIRALAVVVPVHNEEQLLSRCLHSVEAAVSRVRVPCAVFVVIDASTDGSASVARQHPFPVVEIKAGSVGVARSVGVAAALRSLAPAIDRRTWIANTDADSVVPANWLTVQLGLAREGADLVIGTVRPDFADLTPQHREMWLDTHTRGKPNGHVHGANLGLRADVYRAAGGFSDAPEHEDVMLVDRCRASGAHLVASDAAEVLTSGRFVGRTPGGYAAYLRDQHRALTSAAPEPV</sequence>
<evidence type="ECO:0000256" key="4">
    <source>
        <dbReference type="ARBA" id="ARBA00022679"/>
    </source>
</evidence>
<keyword evidence="2" id="KW-1003">Cell membrane</keyword>
<comment type="function">
    <text evidence="6">Catalyzes the glycosylation of 4,4'-diaponeurosporenoate, i.e. the esterification of glucose at the C1'' position with the carboxyl group of 4,4'-diaponeurosporenic acid, to form glycosyl-4,4'-diaponeurosporenoate. This is a step in the biosynthesis of staphyloxanthin, an orange pigment present in most staphylococci strains.</text>
</comment>
<dbReference type="Proteomes" id="UP000594480">
    <property type="component" value="Chromosome"/>
</dbReference>
<dbReference type="SUPFAM" id="SSF53448">
    <property type="entry name" value="Nucleotide-diphospho-sugar transferases"/>
    <property type="match status" value="1"/>
</dbReference>
<comment type="similarity">
    <text evidence="8">Belongs to the glycosyltransferase 2 family. CrtQ subfamily.</text>
</comment>
<keyword evidence="12" id="KW-1185">Reference proteome</keyword>
<dbReference type="GO" id="GO:0005886">
    <property type="term" value="C:plasma membrane"/>
    <property type="evidence" value="ECO:0007669"/>
    <property type="project" value="UniProtKB-SubCell"/>
</dbReference>
<dbReference type="InterPro" id="IPR029044">
    <property type="entry name" value="Nucleotide-diphossugar_trans"/>
</dbReference>
<protein>
    <recommendedName>
        <fullName evidence="9">4,4'-diaponeurosporenoate glycosyltransferase</fullName>
    </recommendedName>
</protein>
<dbReference type="Pfam" id="PF00535">
    <property type="entry name" value="Glycos_transf_2"/>
    <property type="match status" value="1"/>
</dbReference>
<evidence type="ECO:0000256" key="8">
    <source>
        <dbReference type="ARBA" id="ARBA00038120"/>
    </source>
</evidence>
<dbReference type="PANTHER" id="PTHR43646">
    <property type="entry name" value="GLYCOSYLTRANSFERASE"/>
    <property type="match status" value="1"/>
</dbReference>
<evidence type="ECO:0000313" key="12">
    <source>
        <dbReference type="Proteomes" id="UP000594480"/>
    </source>
</evidence>
<evidence type="ECO:0000256" key="7">
    <source>
        <dbReference type="ARBA" id="ARBA00037904"/>
    </source>
</evidence>
<gene>
    <name evidence="11" type="ORF">IT882_14040</name>
</gene>
<evidence type="ECO:0000256" key="3">
    <source>
        <dbReference type="ARBA" id="ARBA00022676"/>
    </source>
</evidence>
<evidence type="ECO:0000259" key="10">
    <source>
        <dbReference type="Pfam" id="PF00535"/>
    </source>
</evidence>
<evidence type="ECO:0000256" key="6">
    <source>
        <dbReference type="ARBA" id="ARBA00037281"/>
    </source>
</evidence>
<name>A0A7S8RHC8_9MICO</name>
<dbReference type="Gene3D" id="3.90.550.10">
    <property type="entry name" value="Spore Coat Polysaccharide Biosynthesis Protein SpsA, Chain A"/>
    <property type="match status" value="1"/>
</dbReference>
<dbReference type="KEGG" id="msf:IT882_14040"/>
<organism evidence="11 12">
    <name type="scientific">Microbacterium schleiferi</name>
    <dbReference type="NCBI Taxonomy" id="69362"/>
    <lineage>
        <taxon>Bacteria</taxon>
        <taxon>Bacillati</taxon>
        <taxon>Actinomycetota</taxon>
        <taxon>Actinomycetes</taxon>
        <taxon>Micrococcales</taxon>
        <taxon>Microbacteriaceae</taxon>
        <taxon>Microbacterium</taxon>
    </lineage>
</organism>
<reference evidence="11 12" key="1">
    <citation type="submission" date="2020-11" db="EMBL/GenBank/DDBJ databases">
        <title>Amino acid is mineralized and recycled by bacteria in oceanic microbiome.</title>
        <authorList>
            <person name="Zheng L.Y."/>
        </authorList>
    </citation>
    <scope>NUCLEOTIDE SEQUENCE [LARGE SCALE GENOMIC DNA]</scope>
    <source>
        <strain evidence="11 12">A32-1</strain>
    </source>
</reference>
<evidence type="ECO:0000256" key="5">
    <source>
        <dbReference type="ARBA" id="ARBA00023136"/>
    </source>
</evidence>
<feature type="domain" description="Glycosyltransferase 2-like" evidence="10">
    <location>
        <begin position="43"/>
        <end position="176"/>
    </location>
</feature>
<keyword evidence="5" id="KW-0472">Membrane</keyword>
<evidence type="ECO:0000256" key="2">
    <source>
        <dbReference type="ARBA" id="ARBA00022475"/>
    </source>
</evidence>
<dbReference type="InterPro" id="IPR001173">
    <property type="entry name" value="Glyco_trans_2-like"/>
</dbReference>
<keyword evidence="3" id="KW-0328">Glycosyltransferase</keyword>
<evidence type="ECO:0000256" key="9">
    <source>
        <dbReference type="ARBA" id="ARBA00040345"/>
    </source>
</evidence>
<dbReference type="EMBL" id="CP064760">
    <property type="protein sequence ID" value="QPE04277.1"/>
    <property type="molecule type" value="Genomic_DNA"/>
</dbReference>
<evidence type="ECO:0000313" key="11">
    <source>
        <dbReference type="EMBL" id="QPE04277.1"/>
    </source>
</evidence>
<keyword evidence="4 11" id="KW-0808">Transferase</keyword>
<accession>A0A7S8RHC8</accession>
<comment type="subcellular location">
    <subcellularLocation>
        <location evidence="1">Cell membrane</location>
    </subcellularLocation>
</comment>